<dbReference type="InterPro" id="IPR047057">
    <property type="entry name" value="MerR_fam"/>
</dbReference>
<dbReference type="PANTHER" id="PTHR30204:SF69">
    <property type="entry name" value="MERR-FAMILY TRANSCRIPTIONAL REGULATOR"/>
    <property type="match status" value="1"/>
</dbReference>
<dbReference type="SUPFAM" id="SSF46955">
    <property type="entry name" value="Putative DNA-binding domain"/>
    <property type="match status" value="1"/>
</dbReference>
<evidence type="ECO:0000256" key="2">
    <source>
        <dbReference type="ARBA" id="ARBA00023015"/>
    </source>
</evidence>
<dbReference type="SMART" id="SM00422">
    <property type="entry name" value="HTH_MERR"/>
    <property type="match status" value="1"/>
</dbReference>
<dbReference type="OrthoDB" id="9808480at2"/>
<dbReference type="CDD" id="cd04788">
    <property type="entry name" value="HTH_NolA-AlbR"/>
    <property type="match status" value="1"/>
</dbReference>
<dbReference type="PRINTS" id="PR00040">
    <property type="entry name" value="HTHMERR"/>
</dbReference>
<dbReference type="GO" id="GO:0003700">
    <property type="term" value="F:DNA-binding transcription factor activity"/>
    <property type="evidence" value="ECO:0007669"/>
    <property type="project" value="InterPro"/>
</dbReference>
<name>A0A3Q9BQ76_9BURK</name>
<dbReference type="PROSITE" id="PS00552">
    <property type="entry name" value="HTH_MERR_1"/>
    <property type="match status" value="1"/>
</dbReference>
<evidence type="ECO:0000256" key="3">
    <source>
        <dbReference type="ARBA" id="ARBA00023125"/>
    </source>
</evidence>
<dbReference type="PROSITE" id="PS50937">
    <property type="entry name" value="HTH_MERR_2"/>
    <property type="match status" value="1"/>
</dbReference>
<dbReference type="EMBL" id="CP034464">
    <property type="protein sequence ID" value="AZP11935.1"/>
    <property type="molecule type" value="Genomic_DNA"/>
</dbReference>
<organism evidence="6 7">
    <name type="scientific">Undibacterium parvum</name>
    <dbReference type="NCBI Taxonomy" id="401471"/>
    <lineage>
        <taxon>Bacteria</taxon>
        <taxon>Pseudomonadati</taxon>
        <taxon>Pseudomonadota</taxon>
        <taxon>Betaproteobacteria</taxon>
        <taxon>Burkholderiales</taxon>
        <taxon>Oxalobacteraceae</taxon>
        <taxon>Undibacterium</taxon>
    </lineage>
</organism>
<dbReference type="InterPro" id="IPR012925">
    <property type="entry name" value="TipAS_dom"/>
</dbReference>
<keyword evidence="1" id="KW-0678">Repressor</keyword>
<evidence type="ECO:0000313" key="7">
    <source>
        <dbReference type="Proteomes" id="UP000275663"/>
    </source>
</evidence>
<dbReference type="InterPro" id="IPR009061">
    <property type="entry name" value="DNA-bd_dom_put_sf"/>
</dbReference>
<accession>A0A3Q9BQ76</accession>
<feature type="domain" description="HTH merR-type" evidence="5">
    <location>
        <begin position="2"/>
        <end position="71"/>
    </location>
</feature>
<dbReference type="RefSeq" id="WP_126127317.1">
    <property type="nucleotide sequence ID" value="NZ_CP034464.1"/>
</dbReference>
<dbReference type="Gene3D" id="1.10.1660.10">
    <property type="match status" value="1"/>
</dbReference>
<dbReference type="KEGG" id="upv:EJN92_07900"/>
<evidence type="ECO:0000259" key="5">
    <source>
        <dbReference type="PROSITE" id="PS50937"/>
    </source>
</evidence>
<dbReference type="InterPro" id="IPR000551">
    <property type="entry name" value="MerR-type_HTH_dom"/>
</dbReference>
<sequence>MLLKIGELASRSGLTVRTLHHYDELGLLAPSARSEAGYRLYNRNDVARLHRILALRQLGLSLAEVATTLASEGEALPGLIARQLQALNLQISQAVRLRDRLSNLQDTLQQAQQGGLEPELADWLATLELMTMYDKYFSSDEQAELQRRKNDPVVAEAQLSWPVLIAEVKQLMAAACPVDEPRVLQAAQRWSDLVRQFTGGKPDLMVKSAQMMLQESGVQAQTGIDPAMMAYMAAALAEQRLAIYARYLNPAEMQKLRSSYGKNGLAWLPLIARVRALMHAAAAADSAQVQAACAEWEQLTQAFAGVDPGTRQKMWLALQQEPQRLARTGVDQALLAFVRAAGVDAVC</sequence>
<proteinExistence type="predicted"/>
<dbReference type="Proteomes" id="UP000275663">
    <property type="component" value="Chromosome"/>
</dbReference>
<evidence type="ECO:0000313" key="6">
    <source>
        <dbReference type="EMBL" id="AZP11935.1"/>
    </source>
</evidence>
<reference evidence="6 7" key="1">
    <citation type="journal article" date="2011" name="Int. J. Syst. Evol. Microbiol.">
        <title>Description of Undibacterium oligocarboniphilum sp. nov., isolated from purified water, and Undibacterium pigrum strain CCUG 49012 as the type strain of Undibacterium parvum sp. nov., and emended descriptions of the genus Undibacterium and the species Undibacterium pigrum.</title>
        <authorList>
            <person name="Eder W."/>
            <person name="Wanner G."/>
            <person name="Ludwig W."/>
            <person name="Busse H.J."/>
            <person name="Ziemke-Kageler F."/>
            <person name="Lang E."/>
        </authorList>
    </citation>
    <scope>NUCLEOTIDE SEQUENCE [LARGE SCALE GENOMIC DNA]</scope>
    <source>
        <strain evidence="6 7">DSM 23061</strain>
    </source>
</reference>
<gene>
    <name evidence="6" type="ORF">EJN92_07900</name>
</gene>
<keyword evidence="2" id="KW-0805">Transcription regulation</keyword>
<keyword evidence="7" id="KW-1185">Reference proteome</keyword>
<keyword evidence="4" id="KW-0804">Transcription</keyword>
<dbReference type="AlphaFoldDB" id="A0A3Q9BQ76"/>
<dbReference type="Pfam" id="PF13411">
    <property type="entry name" value="MerR_1"/>
    <property type="match status" value="1"/>
</dbReference>
<evidence type="ECO:0000256" key="4">
    <source>
        <dbReference type="ARBA" id="ARBA00023163"/>
    </source>
</evidence>
<protein>
    <submittedName>
        <fullName evidence="6">MerR family transcriptional regulator</fullName>
    </submittedName>
</protein>
<dbReference type="Pfam" id="PF07739">
    <property type="entry name" value="TipAS"/>
    <property type="match status" value="1"/>
</dbReference>
<dbReference type="GO" id="GO:0003677">
    <property type="term" value="F:DNA binding"/>
    <property type="evidence" value="ECO:0007669"/>
    <property type="project" value="UniProtKB-KW"/>
</dbReference>
<keyword evidence="3" id="KW-0238">DNA-binding</keyword>
<dbReference type="PANTHER" id="PTHR30204">
    <property type="entry name" value="REDOX-CYCLING DRUG-SENSING TRANSCRIPTIONAL ACTIVATOR SOXR"/>
    <property type="match status" value="1"/>
</dbReference>
<evidence type="ECO:0000256" key="1">
    <source>
        <dbReference type="ARBA" id="ARBA00022491"/>
    </source>
</evidence>